<reference evidence="10 11" key="1">
    <citation type="submission" date="2017-03" db="EMBL/GenBank/DDBJ databases">
        <title>Genome sequence of Geothermobacter sp. EPR-M, Deep-Sea Iron Reducer.</title>
        <authorList>
            <person name="Tully B."/>
            <person name="Savalia P."/>
            <person name="Abuyen K."/>
            <person name="Baughan C."/>
            <person name="Romero E."/>
            <person name="Ronkowski C."/>
            <person name="Torres B."/>
            <person name="Tremblay J."/>
            <person name="Trujillo A."/>
            <person name="Tyler M."/>
            <person name="Perez-Rodriguez I."/>
            <person name="Amend J."/>
        </authorList>
    </citation>
    <scope>NUCLEOTIDE SEQUENCE [LARGE SCALE GENOMIC DNA]</scope>
    <source>
        <strain evidence="10 11">EPR-M</strain>
    </source>
</reference>
<keyword evidence="4" id="KW-0067">ATP-binding</keyword>
<dbReference type="SUPFAM" id="SSF140931">
    <property type="entry name" value="Fic-like"/>
    <property type="match status" value="1"/>
</dbReference>
<dbReference type="RefSeq" id="WP_085011851.1">
    <property type="nucleotide sequence ID" value="NZ_NAAD01000035.1"/>
</dbReference>
<protein>
    <recommendedName>
        <fullName evidence="5">protein adenylyltransferase</fullName>
        <ecNumber evidence="5">2.7.7.108</ecNumber>
    </recommendedName>
</protein>
<dbReference type="Gene3D" id="1.10.3290.10">
    <property type="entry name" value="Fido-like domain"/>
    <property type="match status" value="1"/>
</dbReference>
<dbReference type="InterPro" id="IPR003812">
    <property type="entry name" value="Fido"/>
</dbReference>
<keyword evidence="2" id="KW-0548">Nucleotidyltransferase</keyword>
<dbReference type="PROSITE" id="PS51459">
    <property type="entry name" value="FIDO"/>
    <property type="match status" value="1"/>
</dbReference>
<evidence type="ECO:0000256" key="7">
    <source>
        <dbReference type="ARBA" id="ARBA00048696"/>
    </source>
</evidence>
<gene>
    <name evidence="10" type="ORF">B5V00_16210</name>
</gene>
<evidence type="ECO:0000256" key="1">
    <source>
        <dbReference type="ARBA" id="ARBA00022679"/>
    </source>
</evidence>
<evidence type="ECO:0000256" key="8">
    <source>
        <dbReference type="SAM" id="MobiDB-lite"/>
    </source>
</evidence>
<dbReference type="Proteomes" id="UP000193136">
    <property type="component" value="Unassembled WGS sequence"/>
</dbReference>
<dbReference type="Pfam" id="PF02661">
    <property type="entry name" value="Fic"/>
    <property type="match status" value="1"/>
</dbReference>
<sequence>MTPSDRYDTSGMPEGQYEPGSNGRVLKNLLGISSLDELEVAETAELWFAEEKLLAEVRHDQSFTAQDICAMHRLWLGRIYPWAGKYRHVNLGKDGFPFAMAHAIPFLMAEFEREQLKRYTPCIFTDRDAITRALAEVHVELMLIHPFREGNGRLGRLLATLMGLQAGLPLLDFSEMAGCRKEEYFAAVRAGMDKNYRPMARLFADVIELSSR</sequence>
<dbReference type="GO" id="GO:0051302">
    <property type="term" value="P:regulation of cell division"/>
    <property type="evidence" value="ECO:0007669"/>
    <property type="project" value="TreeGrafter"/>
</dbReference>
<dbReference type="AlphaFoldDB" id="A0A1X0XLC1"/>
<dbReference type="GO" id="GO:0005524">
    <property type="term" value="F:ATP binding"/>
    <property type="evidence" value="ECO:0007669"/>
    <property type="project" value="UniProtKB-KW"/>
</dbReference>
<dbReference type="EMBL" id="NAAD01000035">
    <property type="protein sequence ID" value="ORJ53699.1"/>
    <property type="molecule type" value="Genomic_DNA"/>
</dbReference>
<dbReference type="PANTHER" id="PTHR39560">
    <property type="entry name" value="PROTEIN ADENYLYLTRANSFERASE FIC-RELATED"/>
    <property type="match status" value="1"/>
</dbReference>
<keyword evidence="11" id="KW-1185">Reference proteome</keyword>
<evidence type="ECO:0000256" key="5">
    <source>
        <dbReference type="ARBA" id="ARBA00034531"/>
    </source>
</evidence>
<feature type="domain" description="Fido" evidence="9">
    <location>
        <begin position="63"/>
        <end position="205"/>
    </location>
</feature>
<proteinExistence type="predicted"/>
<evidence type="ECO:0000256" key="3">
    <source>
        <dbReference type="ARBA" id="ARBA00022741"/>
    </source>
</evidence>
<evidence type="ECO:0000256" key="4">
    <source>
        <dbReference type="ARBA" id="ARBA00022840"/>
    </source>
</evidence>
<accession>A0A1X0XLC1</accession>
<keyword evidence="1" id="KW-0808">Transferase</keyword>
<keyword evidence="3" id="KW-0547">Nucleotide-binding</keyword>
<evidence type="ECO:0000256" key="2">
    <source>
        <dbReference type="ARBA" id="ARBA00022695"/>
    </source>
</evidence>
<dbReference type="OrthoDB" id="9813719at2"/>
<comment type="caution">
    <text evidence="10">The sequence shown here is derived from an EMBL/GenBank/DDBJ whole genome shotgun (WGS) entry which is preliminary data.</text>
</comment>
<comment type="catalytic activity">
    <reaction evidence="7">
        <text>L-tyrosyl-[protein] + ATP = O-(5'-adenylyl)-L-tyrosyl-[protein] + diphosphate</text>
        <dbReference type="Rhea" id="RHEA:54288"/>
        <dbReference type="Rhea" id="RHEA-COMP:10136"/>
        <dbReference type="Rhea" id="RHEA-COMP:13846"/>
        <dbReference type="ChEBI" id="CHEBI:30616"/>
        <dbReference type="ChEBI" id="CHEBI:33019"/>
        <dbReference type="ChEBI" id="CHEBI:46858"/>
        <dbReference type="ChEBI" id="CHEBI:83624"/>
        <dbReference type="EC" id="2.7.7.108"/>
    </reaction>
</comment>
<dbReference type="GO" id="GO:0070733">
    <property type="term" value="F:AMPylase activity"/>
    <property type="evidence" value="ECO:0007669"/>
    <property type="project" value="UniProtKB-EC"/>
</dbReference>
<organism evidence="10 11">
    <name type="scientific">Geothermobacter hydrogeniphilus</name>
    <dbReference type="NCBI Taxonomy" id="1969733"/>
    <lineage>
        <taxon>Bacteria</taxon>
        <taxon>Pseudomonadati</taxon>
        <taxon>Thermodesulfobacteriota</taxon>
        <taxon>Desulfuromonadia</taxon>
        <taxon>Desulfuromonadales</taxon>
        <taxon>Geothermobacteraceae</taxon>
        <taxon>Geothermobacter</taxon>
    </lineage>
</organism>
<evidence type="ECO:0000313" key="11">
    <source>
        <dbReference type="Proteomes" id="UP000193136"/>
    </source>
</evidence>
<comment type="catalytic activity">
    <reaction evidence="6">
        <text>L-threonyl-[protein] + ATP = 3-O-(5'-adenylyl)-L-threonyl-[protein] + diphosphate</text>
        <dbReference type="Rhea" id="RHEA:54292"/>
        <dbReference type="Rhea" id="RHEA-COMP:11060"/>
        <dbReference type="Rhea" id="RHEA-COMP:13847"/>
        <dbReference type="ChEBI" id="CHEBI:30013"/>
        <dbReference type="ChEBI" id="CHEBI:30616"/>
        <dbReference type="ChEBI" id="CHEBI:33019"/>
        <dbReference type="ChEBI" id="CHEBI:138113"/>
        <dbReference type="EC" id="2.7.7.108"/>
    </reaction>
</comment>
<evidence type="ECO:0000313" key="10">
    <source>
        <dbReference type="EMBL" id="ORJ53699.1"/>
    </source>
</evidence>
<name>A0A1X0XLC1_9BACT</name>
<evidence type="ECO:0000256" key="6">
    <source>
        <dbReference type="ARBA" id="ARBA00047939"/>
    </source>
</evidence>
<dbReference type="InterPro" id="IPR036597">
    <property type="entry name" value="Fido-like_dom_sf"/>
</dbReference>
<dbReference type="EC" id="2.7.7.108" evidence="5"/>
<feature type="region of interest" description="Disordered" evidence="8">
    <location>
        <begin position="1"/>
        <end position="20"/>
    </location>
</feature>
<dbReference type="STRING" id="1969733.B5V00_16210"/>
<dbReference type="PANTHER" id="PTHR39560:SF1">
    <property type="entry name" value="PROTEIN ADENYLYLTRANSFERASE FIC-RELATED"/>
    <property type="match status" value="1"/>
</dbReference>
<evidence type="ECO:0000259" key="9">
    <source>
        <dbReference type="PROSITE" id="PS51459"/>
    </source>
</evidence>